<evidence type="ECO:0000313" key="3">
    <source>
        <dbReference type="EMBL" id="WZP16537.1"/>
    </source>
</evidence>
<accession>A0ABZ2ZWE5</accession>
<dbReference type="Proteomes" id="UP001448858">
    <property type="component" value="Chromosome"/>
</dbReference>
<dbReference type="EMBL" id="CP151657">
    <property type="protein sequence ID" value="WZP16537.1"/>
    <property type="molecule type" value="Genomic_DNA"/>
</dbReference>
<evidence type="ECO:0000313" key="4">
    <source>
        <dbReference type="Proteomes" id="UP001448858"/>
    </source>
</evidence>
<evidence type="ECO:0000259" key="2">
    <source>
        <dbReference type="Pfam" id="PF00496"/>
    </source>
</evidence>
<feature type="signal peptide" evidence="1">
    <location>
        <begin position="1"/>
        <end position="27"/>
    </location>
</feature>
<dbReference type="PIRSF" id="PIRSF002741">
    <property type="entry name" value="MppA"/>
    <property type="match status" value="1"/>
</dbReference>
<dbReference type="InterPro" id="IPR039424">
    <property type="entry name" value="SBP_5"/>
</dbReference>
<keyword evidence="4" id="KW-1185">Reference proteome</keyword>
<dbReference type="Gene3D" id="3.90.76.10">
    <property type="entry name" value="Dipeptide-binding Protein, Domain 1"/>
    <property type="match status" value="1"/>
</dbReference>
<evidence type="ECO:0000256" key="1">
    <source>
        <dbReference type="SAM" id="SignalP"/>
    </source>
</evidence>
<dbReference type="SUPFAM" id="SSF53850">
    <property type="entry name" value="Periplasmic binding protein-like II"/>
    <property type="match status" value="1"/>
</dbReference>
<sequence length="585" mass="63394">MRTKRTATLAALSVGALFLGACGSAGGGDTADSDTTEEAANLASSISVAISQAPDFYNGGTSKSNSVYNTYVDNLVHSNFSEYSPDGVIRNEEFGTFEKVSDDPLTVKYTINEDAVWSDGTPIDFDDILLNWAAFSGKVVEGEAEIFEPSSNNGYEYLNMPEGEAGAKEFEYVYETPYADWENLMIGSLMPAHIAAEQGGLSVENDGEALIAAIQDNDTAALKPVADFWNTGWGYAEGLPSLPDAALIPSSGPYKLDNAAGGNLTLTKNENYWGENREGATESIVFKTIDDTEAVQALQNGDVDVIEPSGPTGDTKDQITAIGESVNMITGTGMTFTHIDLDQSENGVFKDLKVRQAFSKCVPRQDIVDKFVKPVDPEATVLNLRDFQQSQAEYDEVLEAAPSASEYDEVDLEGAKSLMEEAGKTEPVDVRMLFSSASQVRADITALIKDSCDQAGFNIIATPDAEWTKKLDELGSWDAAIFGWAGSGLVASAQSIYDSEGVQNYGKFKSDKVDELWDEVARTTEADKVLELKKQLEEELAKDVYNVVLYTQADIVAHNSGMENVEYNPTQSGVTWNAFEWTKKA</sequence>
<dbReference type="InterPro" id="IPR000914">
    <property type="entry name" value="SBP_5_dom"/>
</dbReference>
<protein>
    <submittedName>
        <fullName evidence="3">ABC transporter family substrate-binding protein</fullName>
    </submittedName>
</protein>
<feature type="chain" id="PRO_5047314857" evidence="1">
    <location>
        <begin position="28"/>
        <end position="585"/>
    </location>
</feature>
<gene>
    <name evidence="3" type="ORF">AAE021_02800</name>
</gene>
<proteinExistence type="predicted"/>
<dbReference type="PROSITE" id="PS51257">
    <property type="entry name" value="PROKAR_LIPOPROTEIN"/>
    <property type="match status" value="1"/>
</dbReference>
<feature type="domain" description="Solute-binding protein family 5" evidence="2">
    <location>
        <begin position="99"/>
        <end position="491"/>
    </location>
</feature>
<dbReference type="RefSeq" id="WP_342024147.1">
    <property type="nucleotide sequence ID" value="NZ_CP151657.1"/>
</dbReference>
<dbReference type="Pfam" id="PF00496">
    <property type="entry name" value="SBP_bac_5"/>
    <property type="match status" value="1"/>
</dbReference>
<name>A0ABZ2ZWE5_9MICC</name>
<dbReference type="InterPro" id="IPR030678">
    <property type="entry name" value="Peptide/Ni-bd"/>
</dbReference>
<dbReference type="PANTHER" id="PTHR30290:SF65">
    <property type="entry name" value="MONOACYL PHOSPHATIDYLINOSITOL TETRAMANNOSIDE-BINDING PROTEIN LPQW-RELATED"/>
    <property type="match status" value="1"/>
</dbReference>
<dbReference type="PANTHER" id="PTHR30290">
    <property type="entry name" value="PERIPLASMIC BINDING COMPONENT OF ABC TRANSPORTER"/>
    <property type="match status" value="1"/>
</dbReference>
<reference evidence="3 4" key="1">
    <citation type="submission" date="2024-04" db="EMBL/GenBank/DDBJ databases">
        <title>Arthrobacter sp. from Plains bison fecal sample.</title>
        <authorList>
            <person name="Ruzzini A."/>
        </authorList>
    </citation>
    <scope>NUCLEOTIDE SEQUENCE [LARGE SCALE GENOMIC DNA]</scope>
    <source>
        <strain evidence="3 4">EINP1</strain>
    </source>
</reference>
<dbReference type="CDD" id="cd08501">
    <property type="entry name" value="PBP2_Lpqw"/>
    <property type="match status" value="1"/>
</dbReference>
<organism evidence="3 4">
    <name type="scientific">Arthrobacter citreus</name>
    <dbReference type="NCBI Taxonomy" id="1670"/>
    <lineage>
        <taxon>Bacteria</taxon>
        <taxon>Bacillati</taxon>
        <taxon>Actinomycetota</taxon>
        <taxon>Actinomycetes</taxon>
        <taxon>Micrococcales</taxon>
        <taxon>Micrococcaceae</taxon>
        <taxon>Arthrobacter</taxon>
    </lineage>
</organism>
<dbReference type="Gene3D" id="3.40.190.10">
    <property type="entry name" value="Periplasmic binding protein-like II"/>
    <property type="match status" value="1"/>
</dbReference>
<keyword evidence="1" id="KW-0732">Signal</keyword>
<dbReference type="Gene3D" id="3.10.105.10">
    <property type="entry name" value="Dipeptide-binding Protein, Domain 3"/>
    <property type="match status" value="1"/>
</dbReference>